<reference evidence="1 2" key="1">
    <citation type="submission" date="2020-08" db="EMBL/GenBank/DDBJ databases">
        <title>Genomic Encyclopedia of Type Strains, Phase IV (KMG-IV): sequencing the most valuable type-strain genomes for metagenomic binning, comparative biology and taxonomic classification.</title>
        <authorList>
            <person name="Goeker M."/>
        </authorList>
    </citation>
    <scope>NUCLEOTIDE SEQUENCE [LARGE SCALE GENOMIC DNA]</scope>
    <source>
        <strain evidence="1 2">DSM 7465</strain>
    </source>
</reference>
<keyword evidence="2" id="KW-1185">Reference proteome</keyword>
<sequence length="67" mass="7546">MFMTSLSLARLPITRRGKGKRADNLIHFPFVSSEVETGNTAPFDFAREERGDTRCEAIDLAQTKGMR</sequence>
<protein>
    <submittedName>
        <fullName evidence="1">Uncharacterized protein</fullName>
    </submittedName>
</protein>
<dbReference type="Proteomes" id="UP000575068">
    <property type="component" value="Unassembled WGS sequence"/>
</dbReference>
<evidence type="ECO:0000313" key="1">
    <source>
        <dbReference type="EMBL" id="MBB4641980.1"/>
    </source>
</evidence>
<comment type="caution">
    <text evidence="1">The sequence shown here is derived from an EMBL/GenBank/DDBJ whole genome shotgun (WGS) entry which is preliminary data.</text>
</comment>
<evidence type="ECO:0000313" key="2">
    <source>
        <dbReference type="Proteomes" id="UP000575068"/>
    </source>
</evidence>
<dbReference type="EMBL" id="JACHOV010000008">
    <property type="protein sequence ID" value="MBB4641980.1"/>
    <property type="molecule type" value="Genomic_DNA"/>
</dbReference>
<gene>
    <name evidence="1" type="ORF">HNQ99_002298</name>
</gene>
<dbReference type="AlphaFoldDB" id="A0A840HWM4"/>
<proteinExistence type="predicted"/>
<organism evidence="1 2">
    <name type="scientific">Rhizorhapis suberifaciens</name>
    <name type="common">corky root of lettuce</name>
    <dbReference type="NCBI Taxonomy" id="13656"/>
    <lineage>
        <taxon>Bacteria</taxon>
        <taxon>Pseudomonadati</taxon>
        <taxon>Pseudomonadota</taxon>
        <taxon>Alphaproteobacteria</taxon>
        <taxon>Sphingomonadales</taxon>
        <taxon>Sphingomonadaceae</taxon>
        <taxon>Rhizorhapis</taxon>
    </lineage>
</organism>
<accession>A0A840HWM4</accession>
<name>A0A840HWM4_9SPHN</name>